<dbReference type="Pfam" id="PF25671">
    <property type="entry name" value="T4_Tape_measure"/>
    <property type="match status" value="1"/>
</dbReference>
<sequence length="568" mass="61637">MNNTFSQNKLPSEQTSLRRAPKPSEDAPANDENFDTVPEPEAIDSASISGIENNTSAQVEVSKLSLGLQDYQTQQLQEIANSAVEISSKLSILSDRLKQKYEASIPVADAPIANADSTSEVLANKLKPEAKEQVAPAPIEIAPKEKKPSEDLLSGGPKVDGAPNAGPALVVNAISSVKGAIVEGFKKSTSIADKISGMLFKFTVSQAVGAAKIALAIAAIILGIDLLKIAWQVWGDKIMKKFEEWTETFSKWWDGFKEWSSYFSDMKDSFEGMKGDLTGIRNAWESGDWPALASAIGTAFIDGIKTLSGILDRVITKLISTILDKLGFSKAAKAIEAEGLQNYQNMTNNRLSPENQRKLAEEQLRREKSDGLTPTQRGKTSFLPDSWRKSLGLISKDEYSQIQAEKKDQAARRGLSHEDQIKAIAASNEARESIARFKNIADNVNPNDAKQVAEADKYKKEAQQYINSPGLALVPSVKAELQSQLDNYKMKSSTNTAVKPDKSANTKDTQLVQNIKVAEAQKAAAQTKASTSTANVQTNIVKTNKSYNVQTPITGTRAPGVFRATGVN</sequence>
<keyword evidence="2" id="KW-0378">Hydrolase</keyword>
<reference evidence="2 3" key="1">
    <citation type="submission" date="2018-12" db="EMBL/GenBank/DDBJ databases">
        <title>Successful treatment of antibiotic resistant microbial bone infection with bacteriophages.</title>
        <authorList>
            <person name="Nir-Paz R."/>
            <person name="Gelman D."/>
            <person name="Khouri A."/>
            <person name="Sisson B.M."/>
            <person name="Fackler J."/>
            <person name="Oren S.A."/>
            <person name="Khalifa L."/>
            <person name="Rimon A."/>
            <person name="Glazer S.C."/>
            <person name="Moses A.E."/>
            <person name="Yoram W."/>
            <person name="Schooley R.T."/>
            <person name="Hazan R."/>
        </authorList>
    </citation>
    <scope>NUCLEOTIDE SEQUENCE [LARGE SCALE GENOMIC DNA]</scope>
</reference>
<dbReference type="RefSeq" id="YP_009882216.1">
    <property type="nucleotide sequence ID" value="NC_049445.1"/>
</dbReference>
<dbReference type="KEGG" id="vg:55811512"/>
<feature type="region of interest" description="Disordered" evidence="1">
    <location>
        <begin position="1"/>
        <end position="52"/>
    </location>
</feature>
<dbReference type="EC" id="3.6.3.4" evidence="2"/>
<evidence type="ECO:0000313" key="3">
    <source>
        <dbReference type="Proteomes" id="UP000287416"/>
    </source>
</evidence>
<evidence type="ECO:0000256" key="1">
    <source>
        <dbReference type="SAM" id="MobiDB-lite"/>
    </source>
</evidence>
<dbReference type="EMBL" id="MK278860">
    <property type="protein sequence ID" value="AZU98538.1"/>
    <property type="molecule type" value="Genomic_DNA"/>
</dbReference>
<protein>
    <submittedName>
        <fullName evidence="2">Lead, cadmium, zinc and mercury transporting ATPase</fullName>
        <ecNumber evidence="2">3.6.3.3</ecNumber>
        <ecNumber evidence="2">3.6.3.4</ecNumber>
    </submittedName>
</protein>
<name>A0A3T0IGL2_9CAUD</name>
<feature type="compositionally biased region" description="Polar residues" evidence="1">
    <location>
        <begin position="1"/>
        <end position="17"/>
    </location>
</feature>
<organism evidence="2 3">
    <name type="scientific">Acinetobacter phage AbTZA1</name>
    <dbReference type="NCBI Taxonomy" id="2500827"/>
    <lineage>
        <taxon>Viruses</taxon>
        <taxon>Duplodnaviria</taxon>
        <taxon>Heunggongvirae</taxon>
        <taxon>Uroviricota</taxon>
        <taxon>Caudoviricetes</taxon>
        <taxon>Pantevenvirales</taxon>
        <taxon>Straboviridae</taxon>
        <taxon>Twarogvirinae</taxon>
        <taxon>Hadassahvirus</taxon>
        <taxon>Hadassahvirus azbtza1</taxon>
    </lineage>
</organism>
<dbReference type="GO" id="GO:0016787">
    <property type="term" value="F:hydrolase activity"/>
    <property type="evidence" value="ECO:0007669"/>
    <property type="project" value="UniProtKB-KW"/>
</dbReference>
<accession>A0A3T0IGL2</accession>
<keyword evidence="3" id="KW-1185">Reference proteome</keyword>
<feature type="region of interest" description="Disordered" evidence="1">
    <location>
        <begin position="363"/>
        <end position="382"/>
    </location>
</feature>
<dbReference type="InterPro" id="IPR057967">
    <property type="entry name" value="T4_TMP"/>
</dbReference>
<evidence type="ECO:0000313" key="2">
    <source>
        <dbReference type="EMBL" id="AZU98538.1"/>
    </source>
</evidence>
<proteinExistence type="predicted"/>
<dbReference type="EC" id="3.6.3.3" evidence="2"/>
<dbReference type="Proteomes" id="UP000287416">
    <property type="component" value="Segment"/>
</dbReference>
<dbReference type="GeneID" id="55811512"/>